<dbReference type="AlphaFoldDB" id="A0A6N4RF79"/>
<dbReference type="Pfam" id="PF05354">
    <property type="entry name" value="Phage_attach"/>
    <property type="match status" value="1"/>
</dbReference>
<dbReference type="Proteomes" id="UP000320948">
    <property type="component" value="Unassembled WGS sequence"/>
</dbReference>
<protein>
    <submittedName>
        <fullName evidence="1">Uncharacterized protein</fullName>
    </submittedName>
</protein>
<organism evidence="1 2">
    <name type="scientific">Blastochloris viridis</name>
    <name type="common">Rhodopseudomonas viridis</name>
    <dbReference type="NCBI Taxonomy" id="1079"/>
    <lineage>
        <taxon>Bacteria</taxon>
        <taxon>Pseudomonadati</taxon>
        <taxon>Pseudomonadota</taxon>
        <taxon>Alphaproteobacteria</taxon>
        <taxon>Hyphomicrobiales</taxon>
        <taxon>Blastochloridaceae</taxon>
        <taxon>Blastochloris</taxon>
    </lineage>
</organism>
<name>A0A6N4RF79_BLAVI</name>
<gene>
    <name evidence="1" type="ORF">DI628_03505</name>
</gene>
<dbReference type="EMBL" id="VAFM01000001">
    <property type="protein sequence ID" value="TKW61704.1"/>
    <property type="molecule type" value="Genomic_DNA"/>
</dbReference>
<comment type="caution">
    <text evidence="1">The sequence shown here is derived from an EMBL/GenBank/DDBJ whole genome shotgun (WGS) entry which is preliminary data.</text>
</comment>
<evidence type="ECO:0000313" key="2">
    <source>
        <dbReference type="Proteomes" id="UP000320948"/>
    </source>
</evidence>
<dbReference type="GO" id="GO:0019068">
    <property type="term" value="P:virion assembly"/>
    <property type="evidence" value="ECO:0007669"/>
    <property type="project" value="InterPro"/>
</dbReference>
<reference evidence="1 2" key="1">
    <citation type="journal article" date="2017" name="Nat. Commun.">
        <title>In situ click chemistry generation of cyclooxygenase-2 inhibitors.</title>
        <authorList>
            <person name="Bhardwaj A."/>
            <person name="Kaur J."/>
            <person name="Wuest M."/>
            <person name="Wuest F."/>
        </authorList>
    </citation>
    <scope>NUCLEOTIDE SEQUENCE [LARGE SCALE GENOMIC DNA]</scope>
    <source>
        <strain evidence="1">S2_018_000_R2_106</strain>
    </source>
</reference>
<evidence type="ECO:0000313" key="1">
    <source>
        <dbReference type="EMBL" id="TKW61704.1"/>
    </source>
</evidence>
<dbReference type="InterPro" id="IPR008018">
    <property type="entry name" value="Phage_tail_attach_FII"/>
</dbReference>
<sequence>MSFKAAAQRSVDSIFSRLGEDATFTATNGQPLTVRIMRRQPDEIVDVASSRIHVETDIFLLRVAEVALPKAGDMLQTDTESFVIQGEPQREQHGLVWKVEAYLHAP</sequence>
<proteinExistence type="predicted"/>
<accession>A0A6N4RF79</accession>